<gene>
    <name evidence="5" type="ORF">NDI76_17650</name>
</gene>
<dbReference type="PANTHER" id="PTHR43695:SF1">
    <property type="entry name" value="RHAMNOGALACTURONAN ACETYLESTERASE"/>
    <property type="match status" value="1"/>
</dbReference>
<dbReference type="Gene3D" id="3.40.50.1110">
    <property type="entry name" value="SGNH hydrolase"/>
    <property type="match status" value="1"/>
</dbReference>
<dbReference type="InterPro" id="IPR036514">
    <property type="entry name" value="SGNH_hydro_sf"/>
</dbReference>
<accession>A0ABU2GIE4</accession>
<dbReference type="InterPro" id="IPR037459">
    <property type="entry name" value="RhgT-like"/>
</dbReference>
<dbReference type="InterPro" id="IPR013830">
    <property type="entry name" value="SGNH_hydro"/>
</dbReference>
<dbReference type="EMBL" id="JAMQOP010000004">
    <property type="protein sequence ID" value="MDS0300577.1"/>
    <property type="molecule type" value="Genomic_DNA"/>
</dbReference>
<comment type="caution">
    <text evidence="5">The sequence shown here is derived from an EMBL/GenBank/DDBJ whole genome shotgun (WGS) entry which is preliminary data.</text>
</comment>
<sequence length="230" mass="25573">MASDPITVHLIGDSTAAEKAASERPETGWGTPFAERVDDSVTVENHARNGRSTRTFLEEGRWHPVVTALEAGDYVFVQFGHNDEVPSKEQYTPEAEFEANLERFVAETRERGAEVVLLTPLARRHFGEEGIPEDTHRAYSELTRDVARLHDVPLVDADERSRSLLRELGPEESESLYNHLSPGEHPNYPDGVTDDTHFSEAGARRMADLILDGVEALDLGLATRLDRDSG</sequence>
<evidence type="ECO:0000256" key="2">
    <source>
        <dbReference type="ARBA" id="ARBA00022801"/>
    </source>
</evidence>
<dbReference type="CDD" id="cd01821">
    <property type="entry name" value="Rhamnogalacturan_acetylesterase_like"/>
    <property type="match status" value="1"/>
</dbReference>
<feature type="region of interest" description="Disordered" evidence="3">
    <location>
        <begin position="1"/>
        <end position="33"/>
    </location>
</feature>
<feature type="region of interest" description="Disordered" evidence="3">
    <location>
        <begin position="173"/>
        <end position="194"/>
    </location>
</feature>
<evidence type="ECO:0000313" key="5">
    <source>
        <dbReference type="EMBL" id="MDS0300577.1"/>
    </source>
</evidence>
<feature type="domain" description="SGNH hydrolase-type esterase" evidence="4">
    <location>
        <begin position="10"/>
        <end position="205"/>
    </location>
</feature>
<dbReference type="Pfam" id="PF13472">
    <property type="entry name" value="Lipase_GDSL_2"/>
    <property type="match status" value="1"/>
</dbReference>
<evidence type="ECO:0000256" key="3">
    <source>
        <dbReference type="SAM" id="MobiDB-lite"/>
    </source>
</evidence>
<protein>
    <submittedName>
        <fullName evidence="5">Rhamnogalacturonan acetylesterase</fullName>
    </submittedName>
</protein>
<keyword evidence="2" id="KW-0378">Hydrolase</keyword>
<name>A0ABU2GIE4_9EURY</name>
<evidence type="ECO:0000259" key="4">
    <source>
        <dbReference type="Pfam" id="PF13472"/>
    </source>
</evidence>
<dbReference type="PANTHER" id="PTHR43695">
    <property type="entry name" value="PUTATIVE (AFU_ORTHOLOGUE AFUA_2G17250)-RELATED"/>
    <property type="match status" value="1"/>
</dbReference>
<reference evidence="5 6" key="1">
    <citation type="submission" date="2022-06" db="EMBL/GenBank/DDBJ databases">
        <title>Halogeometricum sp. a new haloarchaeum isolate from saline soil.</title>
        <authorList>
            <person name="Strakova D."/>
            <person name="Galisteo C."/>
            <person name="Sanchez-Porro C."/>
            <person name="Ventosa A."/>
        </authorList>
    </citation>
    <scope>NUCLEOTIDE SEQUENCE [LARGE SCALE GENOMIC DNA]</scope>
    <source>
        <strain evidence="5 6">S1BR25-6</strain>
    </source>
</reference>
<comment type="similarity">
    <text evidence="1">Belongs to the 'GDSL' lipolytic enzyme family.</text>
</comment>
<evidence type="ECO:0000256" key="1">
    <source>
        <dbReference type="ARBA" id="ARBA00008668"/>
    </source>
</evidence>
<dbReference type="SUPFAM" id="SSF52266">
    <property type="entry name" value="SGNH hydrolase"/>
    <property type="match status" value="1"/>
</dbReference>
<dbReference type="RefSeq" id="WP_310925481.1">
    <property type="nucleotide sequence ID" value="NZ_JAMQOP010000004.1"/>
</dbReference>
<evidence type="ECO:0000313" key="6">
    <source>
        <dbReference type="Proteomes" id="UP001257060"/>
    </source>
</evidence>
<keyword evidence="6" id="KW-1185">Reference proteome</keyword>
<proteinExistence type="inferred from homology"/>
<organism evidence="5 6">
    <name type="scientific">Halogeometricum salsisoli</name>
    <dbReference type="NCBI Taxonomy" id="2950536"/>
    <lineage>
        <taxon>Archaea</taxon>
        <taxon>Methanobacteriati</taxon>
        <taxon>Methanobacteriota</taxon>
        <taxon>Stenosarchaea group</taxon>
        <taxon>Halobacteria</taxon>
        <taxon>Halobacteriales</taxon>
        <taxon>Haloferacaceae</taxon>
        <taxon>Halogeometricum</taxon>
    </lineage>
</organism>
<dbReference type="Proteomes" id="UP001257060">
    <property type="component" value="Unassembled WGS sequence"/>
</dbReference>